<comment type="caution">
    <text evidence="1">The sequence shown here is derived from an EMBL/GenBank/DDBJ whole genome shotgun (WGS) entry which is preliminary data.</text>
</comment>
<accession>A0A7X2T4L5</accession>
<evidence type="ECO:0000313" key="1">
    <source>
        <dbReference type="EMBL" id="MSS02223.1"/>
    </source>
</evidence>
<protein>
    <recommendedName>
        <fullName evidence="3">Sel1 repeat family protein</fullName>
    </recommendedName>
</protein>
<evidence type="ECO:0008006" key="3">
    <source>
        <dbReference type="Google" id="ProtNLM"/>
    </source>
</evidence>
<dbReference type="EMBL" id="VUMM01000024">
    <property type="protein sequence ID" value="MSS02223.1"/>
    <property type="molecule type" value="Genomic_DNA"/>
</dbReference>
<dbReference type="AlphaFoldDB" id="A0A7X2T4L5"/>
<sequence length="283" mass="34566">MNRNKIIELVNACNQNKKQNNQTIEFLDDLLWKEKDSTLVLTCANLFYESGNYELAKYYYDWIQTYHFKDYYEKMGNLYENGYSLKKDIQKAGNLYLEGYKYGSLKCGYQLSELIRKGEYKIDKEYSEFIDELFHKIKKEHYLEEPLPEIFIRKAQNDLSKENRKSIIKTLNYAKKFLEQRILFMNSESDLKLMKELILLLYEVKEWDWKQFDLFDLYFIPEKEWVIEFKHKDTVYQIHFYKKGIEFEDHIYNTIDEFFQYATLENQFLVQNSLDLYGFKKVK</sequence>
<name>A0A7X2T4L5_9FIRM</name>
<evidence type="ECO:0000313" key="2">
    <source>
        <dbReference type="Proteomes" id="UP000470082"/>
    </source>
</evidence>
<gene>
    <name evidence="1" type="ORF">FYJ50_09010</name>
</gene>
<dbReference type="RefSeq" id="WP_154461232.1">
    <property type="nucleotide sequence ID" value="NZ_VUMM01000024.1"/>
</dbReference>
<dbReference type="Proteomes" id="UP000470082">
    <property type="component" value="Unassembled WGS sequence"/>
</dbReference>
<dbReference type="SUPFAM" id="SSF81901">
    <property type="entry name" value="HCP-like"/>
    <property type="match status" value="1"/>
</dbReference>
<proteinExistence type="predicted"/>
<reference evidence="1 2" key="1">
    <citation type="submission" date="2019-08" db="EMBL/GenBank/DDBJ databases">
        <title>In-depth cultivation of the pig gut microbiome towards novel bacterial diversity and tailored functional studies.</title>
        <authorList>
            <person name="Wylensek D."/>
            <person name="Hitch T.C.A."/>
            <person name="Clavel T."/>
        </authorList>
    </citation>
    <scope>NUCLEOTIDE SEQUENCE [LARGE SCALE GENOMIC DNA]</scope>
    <source>
        <strain evidence="1 2">LKV-178-WT-2G</strain>
    </source>
</reference>
<organism evidence="1 2">
    <name type="scientific">Floccifex porci</name>
    <dbReference type="NCBI Taxonomy" id="2606629"/>
    <lineage>
        <taxon>Bacteria</taxon>
        <taxon>Bacillati</taxon>
        <taxon>Bacillota</taxon>
        <taxon>Erysipelotrichia</taxon>
        <taxon>Erysipelotrichales</taxon>
        <taxon>Erysipelotrichaceae</taxon>
        <taxon>Floccifex</taxon>
    </lineage>
</organism>
<keyword evidence="2" id="KW-1185">Reference proteome</keyword>